<organism evidence="1 2">
    <name type="scientific">Eumeta variegata</name>
    <name type="common">Bagworm moth</name>
    <name type="synonym">Eumeta japonica</name>
    <dbReference type="NCBI Taxonomy" id="151549"/>
    <lineage>
        <taxon>Eukaryota</taxon>
        <taxon>Metazoa</taxon>
        <taxon>Ecdysozoa</taxon>
        <taxon>Arthropoda</taxon>
        <taxon>Hexapoda</taxon>
        <taxon>Insecta</taxon>
        <taxon>Pterygota</taxon>
        <taxon>Neoptera</taxon>
        <taxon>Endopterygota</taxon>
        <taxon>Lepidoptera</taxon>
        <taxon>Glossata</taxon>
        <taxon>Ditrysia</taxon>
        <taxon>Tineoidea</taxon>
        <taxon>Psychidae</taxon>
        <taxon>Oiketicinae</taxon>
        <taxon>Eumeta</taxon>
    </lineage>
</organism>
<keyword evidence="2" id="KW-1185">Reference proteome</keyword>
<evidence type="ECO:0000313" key="1">
    <source>
        <dbReference type="EMBL" id="GBP95715.1"/>
    </source>
</evidence>
<comment type="caution">
    <text evidence="1">The sequence shown here is derived from an EMBL/GenBank/DDBJ whole genome shotgun (WGS) entry which is preliminary data.</text>
</comment>
<dbReference type="AlphaFoldDB" id="A0A4C2A9R8"/>
<evidence type="ECO:0000313" key="2">
    <source>
        <dbReference type="Proteomes" id="UP000299102"/>
    </source>
</evidence>
<protein>
    <submittedName>
        <fullName evidence="1">Uncharacterized protein</fullName>
    </submittedName>
</protein>
<sequence>MFSRPGMEIENAIGIESKNGIAIGSDGGIYIGFKSEVGIGIDSEITSKIKSGSTIIEIKSKCRIRIGEISKSIEIQIKEWEGHWNLE</sequence>
<gene>
    <name evidence="1" type="ORF">EVAR_100822_1</name>
</gene>
<accession>A0A4C2A9R8</accession>
<dbReference type="EMBL" id="BGZK01002670">
    <property type="protein sequence ID" value="GBP95715.1"/>
    <property type="molecule type" value="Genomic_DNA"/>
</dbReference>
<reference evidence="1 2" key="1">
    <citation type="journal article" date="2019" name="Commun. Biol.">
        <title>The bagworm genome reveals a unique fibroin gene that provides high tensile strength.</title>
        <authorList>
            <person name="Kono N."/>
            <person name="Nakamura H."/>
            <person name="Ohtoshi R."/>
            <person name="Tomita M."/>
            <person name="Numata K."/>
            <person name="Arakawa K."/>
        </authorList>
    </citation>
    <scope>NUCLEOTIDE SEQUENCE [LARGE SCALE GENOMIC DNA]</scope>
</reference>
<proteinExistence type="predicted"/>
<name>A0A4C2A9R8_EUMVA</name>
<dbReference type="Proteomes" id="UP000299102">
    <property type="component" value="Unassembled WGS sequence"/>
</dbReference>